<reference evidence="1 2" key="1">
    <citation type="journal article" date="2011" name="Science">
        <title>The ecoresponsive genome of Daphnia pulex.</title>
        <authorList>
            <person name="Colbourne J.K."/>
            <person name="Pfrender M.E."/>
            <person name="Gilbert D."/>
            <person name="Thomas W.K."/>
            <person name="Tucker A."/>
            <person name="Oakley T.H."/>
            <person name="Tokishita S."/>
            <person name="Aerts A."/>
            <person name="Arnold G.J."/>
            <person name="Basu M.K."/>
            <person name="Bauer D.J."/>
            <person name="Caceres C.E."/>
            <person name="Carmel L."/>
            <person name="Casola C."/>
            <person name="Choi J.H."/>
            <person name="Detter J.C."/>
            <person name="Dong Q."/>
            <person name="Dusheyko S."/>
            <person name="Eads B.D."/>
            <person name="Frohlich T."/>
            <person name="Geiler-Samerotte K.A."/>
            <person name="Gerlach D."/>
            <person name="Hatcher P."/>
            <person name="Jogdeo S."/>
            <person name="Krijgsveld J."/>
            <person name="Kriventseva E.V."/>
            <person name="Kultz D."/>
            <person name="Laforsch C."/>
            <person name="Lindquist E."/>
            <person name="Lopez J."/>
            <person name="Manak J.R."/>
            <person name="Muller J."/>
            <person name="Pangilinan J."/>
            <person name="Patwardhan R.P."/>
            <person name="Pitluck S."/>
            <person name="Pritham E.J."/>
            <person name="Rechtsteiner A."/>
            <person name="Rho M."/>
            <person name="Rogozin I.B."/>
            <person name="Sakarya O."/>
            <person name="Salamov A."/>
            <person name="Schaack S."/>
            <person name="Shapiro H."/>
            <person name="Shiga Y."/>
            <person name="Skalitzky C."/>
            <person name="Smith Z."/>
            <person name="Souvorov A."/>
            <person name="Sung W."/>
            <person name="Tang Z."/>
            <person name="Tsuchiya D."/>
            <person name="Tu H."/>
            <person name="Vos H."/>
            <person name="Wang M."/>
            <person name="Wolf Y.I."/>
            <person name="Yamagata H."/>
            <person name="Yamada T."/>
            <person name="Ye Y."/>
            <person name="Shaw J.R."/>
            <person name="Andrews J."/>
            <person name="Crease T.J."/>
            <person name="Tang H."/>
            <person name="Lucas S.M."/>
            <person name="Robertson H.M."/>
            <person name="Bork P."/>
            <person name="Koonin E.V."/>
            <person name="Zdobnov E.M."/>
            <person name="Grigoriev I.V."/>
            <person name="Lynch M."/>
            <person name="Boore J.L."/>
        </authorList>
    </citation>
    <scope>NUCLEOTIDE SEQUENCE [LARGE SCALE GENOMIC DNA]</scope>
</reference>
<organism evidence="1 2">
    <name type="scientific">Daphnia pulex</name>
    <name type="common">Water flea</name>
    <dbReference type="NCBI Taxonomy" id="6669"/>
    <lineage>
        <taxon>Eukaryota</taxon>
        <taxon>Metazoa</taxon>
        <taxon>Ecdysozoa</taxon>
        <taxon>Arthropoda</taxon>
        <taxon>Crustacea</taxon>
        <taxon>Branchiopoda</taxon>
        <taxon>Diplostraca</taxon>
        <taxon>Cladocera</taxon>
        <taxon>Anomopoda</taxon>
        <taxon>Daphniidae</taxon>
        <taxon>Daphnia</taxon>
    </lineage>
</organism>
<protein>
    <submittedName>
        <fullName evidence="1">Uncharacterized protein</fullName>
    </submittedName>
</protein>
<dbReference type="EMBL" id="GL732577">
    <property type="protein sequence ID" value="EFX75112.1"/>
    <property type="molecule type" value="Genomic_DNA"/>
</dbReference>
<name>E9GZA1_DAPPU</name>
<keyword evidence="2" id="KW-1185">Reference proteome</keyword>
<evidence type="ECO:0000313" key="1">
    <source>
        <dbReference type="EMBL" id="EFX75112.1"/>
    </source>
</evidence>
<sequence>MHQYIKSSISPELQHGIRGFLFSRDSHNLRSSSRPLSNPVPPKASRTQKGVIMSMVLDALDAAAAANAAVTVTAGCIDVVEQN</sequence>
<dbReference type="InParanoid" id="E9GZA1"/>
<dbReference type="KEGG" id="dpx:DAPPUDRAFT_250786"/>
<accession>E9GZA1</accession>
<dbReference type="AlphaFoldDB" id="E9GZA1"/>
<dbReference type="HOGENOM" id="CLU_2544903_0_0_1"/>
<dbReference type="Proteomes" id="UP000000305">
    <property type="component" value="Unassembled WGS sequence"/>
</dbReference>
<proteinExistence type="predicted"/>
<evidence type="ECO:0000313" key="2">
    <source>
        <dbReference type="Proteomes" id="UP000000305"/>
    </source>
</evidence>
<gene>
    <name evidence="1" type="ORF">DAPPUDRAFT_250786</name>
</gene>